<proteinExistence type="predicted"/>
<evidence type="ECO:0008006" key="3">
    <source>
        <dbReference type="Google" id="ProtNLM"/>
    </source>
</evidence>
<accession>A0ABQ0BWU0</accession>
<dbReference type="RefSeq" id="WP_118382362.1">
    <property type="nucleotide sequence ID" value="NZ_BAABZQ010000001.1"/>
</dbReference>
<keyword evidence="2" id="KW-1185">Reference proteome</keyword>
<comment type="caution">
    <text evidence="1">The sequence shown here is derived from an EMBL/GenBank/DDBJ whole genome shotgun (WGS) entry which is preliminary data.</text>
</comment>
<gene>
    <name evidence="1" type="ORF">K340107D12_38190</name>
</gene>
<dbReference type="EMBL" id="BAABZQ010000001">
    <property type="protein sequence ID" value="GAA6501003.1"/>
    <property type="molecule type" value="Genomic_DNA"/>
</dbReference>
<reference evidence="1 2" key="1">
    <citation type="submission" date="2024-04" db="EMBL/GenBank/DDBJ databases">
        <title>Defined microbial consortia suppress multidrug-resistant proinflammatory Enterobacteriaceae via ecological control.</title>
        <authorList>
            <person name="Furuichi M."/>
            <person name="Kawaguchi T."/>
            <person name="Pust M."/>
            <person name="Yasuma K."/>
            <person name="Plichta D."/>
            <person name="Hasegawa N."/>
            <person name="Ohya T."/>
            <person name="Bhattarai S."/>
            <person name="Sasajima S."/>
            <person name="Aoto Y."/>
            <person name="Tuganbaev T."/>
            <person name="Yaginuma M."/>
            <person name="Ueda M."/>
            <person name="Okahashi N."/>
            <person name="Amafuji K."/>
            <person name="Kiridooshi Y."/>
            <person name="Sugita K."/>
            <person name="Strazar M."/>
            <person name="Skelly A."/>
            <person name="Suda W."/>
            <person name="Hattori M."/>
            <person name="Nakamoto N."/>
            <person name="Caballero S."/>
            <person name="Norman J."/>
            <person name="Olle B."/>
            <person name="Tanoue T."/>
            <person name="Arita M."/>
            <person name="Bucci V."/>
            <person name="Atarashi K."/>
            <person name="Xavier R."/>
            <person name="Honda K."/>
        </authorList>
    </citation>
    <scope>NUCLEOTIDE SEQUENCE [LARGE SCALE GENOMIC DNA]</scope>
    <source>
        <strain evidence="2">k34-0107-D12</strain>
    </source>
</reference>
<dbReference type="Proteomes" id="UP001600941">
    <property type="component" value="Unassembled WGS sequence"/>
</dbReference>
<organism evidence="1 2">
    <name type="scientific">Blautia parvula</name>
    <dbReference type="NCBI Taxonomy" id="2877527"/>
    <lineage>
        <taxon>Bacteria</taxon>
        <taxon>Bacillati</taxon>
        <taxon>Bacillota</taxon>
        <taxon>Clostridia</taxon>
        <taxon>Lachnospirales</taxon>
        <taxon>Lachnospiraceae</taxon>
        <taxon>Blautia</taxon>
    </lineage>
</organism>
<evidence type="ECO:0000313" key="1">
    <source>
        <dbReference type="EMBL" id="GAA6501003.1"/>
    </source>
</evidence>
<protein>
    <recommendedName>
        <fullName evidence="3">PD-(D/E)XK nuclease family transposase</fullName>
    </recommendedName>
</protein>
<name>A0ABQ0BWU0_9FIRM</name>
<sequence length="310" mass="35509">MELETTLSQTIRTAGSNSDYDSACKRLLSEKIILAWIMKNCLEEYRECSISEIIEKYIEGEPQVAEVPVLPDQTNPSLIKGERTEDKTITEGTITYDIRFTATAPKSGELIRLIINVEAQNNFYPGYPLLKRSIYYCSRMISAQYGTVFSSAQYDKIRKVYSIWICMNPPKSRENTITQYYIAEKSLVGHVTEKVENYDLMSAVMICLGKPDSENYHGVLKLLNVLLSSETTPKEKERILHDDFDIEMTQNLEREVSLMCNLSQDVVDRTLLSAIQHLMETLNLTAEQAMAALKIPETERPKYISWLEEQ</sequence>
<evidence type="ECO:0000313" key="2">
    <source>
        <dbReference type="Proteomes" id="UP001600941"/>
    </source>
</evidence>